<keyword evidence="1" id="KW-1133">Transmembrane helix</keyword>
<proteinExistence type="predicted"/>
<feature type="transmembrane region" description="Helical" evidence="1">
    <location>
        <begin position="21"/>
        <end position="43"/>
    </location>
</feature>
<keyword evidence="1" id="KW-0472">Membrane</keyword>
<protein>
    <recommendedName>
        <fullName evidence="2">TadE-like domain-containing protein</fullName>
    </recommendedName>
</protein>
<evidence type="ECO:0000313" key="4">
    <source>
        <dbReference type="Proteomes" id="UP000679950"/>
    </source>
</evidence>
<evidence type="ECO:0000256" key="1">
    <source>
        <dbReference type="SAM" id="Phobius"/>
    </source>
</evidence>
<reference evidence="3 4" key="1">
    <citation type="submission" date="2021-03" db="EMBL/GenBank/DDBJ databases">
        <title>Antimicrobial resistance genes in bacteria isolated from Japanese honey, and their potential for conferring macrolide and lincosamide resistance in the American foulbrood pathogen Paenibacillus larvae.</title>
        <authorList>
            <person name="Okamoto M."/>
            <person name="Kumagai M."/>
            <person name="Kanamori H."/>
            <person name="Takamatsu D."/>
        </authorList>
    </citation>
    <scope>NUCLEOTIDE SEQUENCE [LARGE SCALE GENOMIC DNA]</scope>
    <source>
        <strain evidence="3 4">J8TS2</strain>
    </source>
</reference>
<evidence type="ECO:0000313" key="3">
    <source>
        <dbReference type="EMBL" id="GIN58129.1"/>
    </source>
</evidence>
<dbReference type="InterPro" id="IPR012495">
    <property type="entry name" value="TadE-like_dom"/>
</dbReference>
<feature type="domain" description="TadE-like" evidence="2">
    <location>
        <begin position="15"/>
        <end position="57"/>
    </location>
</feature>
<dbReference type="Pfam" id="PF07811">
    <property type="entry name" value="TadE"/>
    <property type="match status" value="1"/>
</dbReference>
<keyword evidence="4" id="KW-1185">Reference proteome</keyword>
<sequence length="130" mass="14046">MILKNVKKYIKNEKGSQLIEFLAVFPMVVMALLFIWQVALVAYTVVVAESAARDGARVASVGGDYSAAVDRSAHGLEVSSSLSEGTTSYGKEVTVTVNATVPSIKIPLIGRFEHELKANASMPKEEEEED</sequence>
<dbReference type="Proteomes" id="UP000679950">
    <property type="component" value="Unassembled WGS sequence"/>
</dbReference>
<comment type="caution">
    <text evidence="3">The sequence shown here is derived from an EMBL/GenBank/DDBJ whole genome shotgun (WGS) entry which is preliminary data.</text>
</comment>
<gene>
    <name evidence="3" type="ORF">J8TS2_24480</name>
</gene>
<evidence type="ECO:0000259" key="2">
    <source>
        <dbReference type="Pfam" id="PF07811"/>
    </source>
</evidence>
<accession>A0ABQ4KJJ1</accession>
<organism evidence="3 4">
    <name type="scientific">Lederbergia ruris</name>
    <dbReference type="NCBI Taxonomy" id="217495"/>
    <lineage>
        <taxon>Bacteria</taxon>
        <taxon>Bacillati</taxon>
        <taxon>Bacillota</taxon>
        <taxon>Bacilli</taxon>
        <taxon>Bacillales</taxon>
        <taxon>Bacillaceae</taxon>
        <taxon>Lederbergia</taxon>
    </lineage>
</organism>
<name>A0ABQ4KJJ1_9BACI</name>
<keyword evidence="1" id="KW-0812">Transmembrane</keyword>
<dbReference type="EMBL" id="BORB01000019">
    <property type="protein sequence ID" value="GIN58129.1"/>
    <property type="molecule type" value="Genomic_DNA"/>
</dbReference>